<protein>
    <submittedName>
        <fullName evidence="1">Uncharacterized protein</fullName>
    </submittedName>
</protein>
<keyword evidence="2" id="KW-1185">Reference proteome</keyword>
<dbReference type="EMBL" id="QKYT01000443">
    <property type="protein sequence ID" value="RIA85170.1"/>
    <property type="molecule type" value="Genomic_DNA"/>
</dbReference>
<organism evidence="1 2">
    <name type="scientific">Glomus cerebriforme</name>
    <dbReference type="NCBI Taxonomy" id="658196"/>
    <lineage>
        <taxon>Eukaryota</taxon>
        <taxon>Fungi</taxon>
        <taxon>Fungi incertae sedis</taxon>
        <taxon>Mucoromycota</taxon>
        <taxon>Glomeromycotina</taxon>
        <taxon>Glomeromycetes</taxon>
        <taxon>Glomerales</taxon>
        <taxon>Glomeraceae</taxon>
        <taxon>Glomus</taxon>
    </lineage>
</organism>
<comment type="caution">
    <text evidence="1">The sequence shown here is derived from an EMBL/GenBank/DDBJ whole genome shotgun (WGS) entry which is preliminary data.</text>
</comment>
<proteinExistence type="predicted"/>
<sequence>MRKKTDFCNNDYDNLKLWKVEIPAGNKNVEKLKSAAEKDIENIVKNLGGIKLDSMLDIDEYFDCDPPAKHRASHTEQYLSLQSPPSDKSTLGQYLEEYSCNHEYNEFGWTRAMDDVEPSDVFWKNEVGHSRKEIVDCENATFHASIFLKTLRKATYNFTGEHPTSQFMQIHSSQLHIHYHEFTVKDWDPSESEALVMLIPFNLSPSFINSPEQKFGIGLAEVQCCGSRVFPTLIRFPDKWDFCCSNGPCDGECCNCKGGCVKC</sequence>
<name>A0A397SFZ5_9GLOM</name>
<gene>
    <name evidence="1" type="ORF">C1645_831202</name>
</gene>
<evidence type="ECO:0000313" key="2">
    <source>
        <dbReference type="Proteomes" id="UP000265703"/>
    </source>
</evidence>
<reference evidence="1 2" key="1">
    <citation type="submission" date="2018-06" db="EMBL/GenBank/DDBJ databases">
        <title>Comparative genomics reveals the genomic features of Rhizophagus irregularis, R. cerebriforme, R. diaphanum and Gigaspora rosea, and their symbiotic lifestyle signature.</title>
        <authorList>
            <person name="Morin E."/>
            <person name="San Clemente H."/>
            <person name="Chen E.C.H."/>
            <person name="De La Providencia I."/>
            <person name="Hainaut M."/>
            <person name="Kuo A."/>
            <person name="Kohler A."/>
            <person name="Murat C."/>
            <person name="Tang N."/>
            <person name="Roy S."/>
            <person name="Loubradou J."/>
            <person name="Henrissat B."/>
            <person name="Grigoriev I.V."/>
            <person name="Corradi N."/>
            <person name="Roux C."/>
            <person name="Martin F.M."/>
        </authorList>
    </citation>
    <scope>NUCLEOTIDE SEQUENCE [LARGE SCALE GENOMIC DNA]</scope>
    <source>
        <strain evidence="1 2">DAOM 227022</strain>
    </source>
</reference>
<dbReference type="Proteomes" id="UP000265703">
    <property type="component" value="Unassembled WGS sequence"/>
</dbReference>
<accession>A0A397SFZ5</accession>
<evidence type="ECO:0000313" key="1">
    <source>
        <dbReference type="EMBL" id="RIA85170.1"/>
    </source>
</evidence>
<dbReference type="AlphaFoldDB" id="A0A397SFZ5"/>